<name>A0A2N5WX24_9GAMM</name>
<dbReference type="Gene3D" id="2.40.110.10">
    <property type="entry name" value="Butyryl-CoA Dehydrogenase, subunit A, domain 2"/>
    <property type="match status" value="1"/>
</dbReference>
<dbReference type="InterPro" id="IPR009100">
    <property type="entry name" value="AcylCoA_DH/oxidase_NM_dom_sf"/>
</dbReference>
<dbReference type="InterPro" id="IPR036250">
    <property type="entry name" value="AcylCo_DH-like_C"/>
</dbReference>
<organism evidence="3 4">
    <name type="scientific">Pseudohalioglobus lutimaris</name>
    <dbReference type="NCBI Taxonomy" id="1737061"/>
    <lineage>
        <taxon>Bacteria</taxon>
        <taxon>Pseudomonadati</taxon>
        <taxon>Pseudomonadota</taxon>
        <taxon>Gammaproteobacteria</taxon>
        <taxon>Cellvibrionales</taxon>
        <taxon>Halieaceae</taxon>
        <taxon>Pseudohalioglobus</taxon>
    </lineage>
</organism>
<dbReference type="PANTHER" id="PTHR43884">
    <property type="entry name" value="ACYL-COA DEHYDROGENASE"/>
    <property type="match status" value="1"/>
</dbReference>
<dbReference type="Pfam" id="PF08028">
    <property type="entry name" value="Acyl-CoA_dh_2"/>
    <property type="match status" value="1"/>
</dbReference>
<dbReference type="RefSeq" id="WP_101519109.1">
    <property type="nucleotide sequence ID" value="NZ_PKUS01000048.1"/>
</dbReference>
<keyword evidence="4" id="KW-1185">Reference proteome</keyword>
<dbReference type="InterPro" id="IPR013107">
    <property type="entry name" value="Acyl-CoA_DH_C"/>
</dbReference>
<dbReference type="Gene3D" id="1.20.140.10">
    <property type="entry name" value="Butyryl-CoA Dehydrogenase, subunit A, domain 3"/>
    <property type="match status" value="1"/>
</dbReference>
<protein>
    <recommendedName>
        <fullName evidence="2">Acyl-CoA dehydrogenase C-terminal domain-containing protein</fullName>
    </recommendedName>
</protein>
<evidence type="ECO:0000313" key="3">
    <source>
        <dbReference type="EMBL" id="PLW66783.1"/>
    </source>
</evidence>
<dbReference type="InterPro" id="IPR046373">
    <property type="entry name" value="Acyl-CoA_Oxase/DH_mid-dom_sf"/>
</dbReference>
<gene>
    <name evidence="3" type="ORF">C0039_19985</name>
</gene>
<dbReference type="SUPFAM" id="SSF47203">
    <property type="entry name" value="Acyl-CoA dehydrogenase C-terminal domain-like"/>
    <property type="match status" value="1"/>
</dbReference>
<dbReference type="SUPFAM" id="SSF56645">
    <property type="entry name" value="Acyl-CoA dehydrogenase NM domain-like"/>
    <property type="match status" value="1"/>
</dbReference>
<reference evidence="3 4" key="1">
    <citation type="submission" date="2018-01" db="EMBL/GenBank/DDBJ databases">
        <title>The draft genome sequence of Halioglobus lutimaris HF004.</title>
        <authorList>
            <person name="Du Z.-J."/>
            <person name="Shi M.-J."/>
        </authorList>
    </citation>
    <scope>NUCLEOTIDE SEQUENCE [LARGE SCALE GENOMIC DNA]</scope>
    <source>
        <strain evidence="3 4">HF004</strain>
    </source>
</reference>
<dbReference type="OrthoDB" id="8250967at2"/>
<accession>A0A2N5WX24</accession>
<dbReference type="PIRSF" id="PIRSF016578">
    <property type="entry name" value="HsaA"/>
    <property type="match status" value="1"/>
</dbReference>
<dbReference type="GO" id="GO:0050660">
    <property type="term" value="F:flavin adenine dinucleotide binding"/>
    <property type="evidence" value="ECO:0007669"/>
    <property type="project" value="InterPro"/>
</dbReference>
<dbReference type="EMBL" id="PKUS01000048">
    <property type="protein sequence ID" value="PLW66783.1"/>
    <property type="molecule type" value="Genomic_DNA"/>
</dbReference>
<dbReference type="Proteomes" id="UP000235005">
    <property type="component" value="Unassembled WGS sequence"/>
</dbReference>
<sequence length="388" mass="42749">MKPDTNIDLTTLLDKIAGQAAQADRSRTLDRDLVALIKQDPVSRLTACKVVGGVEASIQSCGEALESIASKCTSTAWVLMNHLGQTHLITALLGDEHPSLLRQLVEERNLVCFPVGAGTSVEAARSGTTICLRGKSEFGSGARYADKAGVIFVLPGEDKARFALVDLHHKGVEIEDSWRAMSLRASSTDTLHYNDVEIVDSASVPFPRMYREVFRRPSYPVISPRYREDWMAISNIWLGYMGIGLVQSCLDDVVENIRDRIAFMGVRVAERANVHMNIGHAQANISAARDSVRSVCAETDGRIDSSIPPTESDYFRQMGAAVSALKLCDEALSLLVRVMGANGLREGPAFERRWRDFQAIPIHLNTHPDRVSEIMGRHILGLTMEQTF</sequence>
<proteinExistence type="predicted"/>
<evidence type="ECO:0000259" key="2">
    <source>
        <dbReference type="Pfam" id="PF08028"/>
    </source>
</evidence>
<comment type="caution">
    <text evidence="3">The sequence shown here is derived from an EMBL/GenBank/DDBJ whole genome shotgun (WGS) entry which is preliminary data.</text>
</comment>
<evidence type="ECO:0000313" key="4">
    <source>
        <dbReference type="Proteomes" id="UP000235005"/>
    </source>
</evidence>
<dbReference type="GO" id="GO:0033539">
    <property type="term" value="P:fatty acid beta-oxidation using acyl-CoA dehydrogenase"/>
    <property type="evidence" value="ECO:0007669"/>
    <property type="project" value="TreeGrafter"/>
</dbReference>
<dbReference type="GO" id="GO:0003995">
    <property type="term" value="F:acyl-CoA dehydrogenase activity"/>
    <property type="evidence" value="ECO:0007669"/>
    <property type="project" value="TreeGrafter"/>
</dbReference>
<dbReference type="AlphaFoldDB" id="A0A2N5WX24"/>
<dbReference type="InterPro" id="IPR037069">
    <property type="entry name" value="AcylCoA_DH/ox_N_sf"/>
</dbReference>
<keyword evidence="1" id="KW-0560">Oxidoreductase</keyword>
<feature type="domain" description="Acyl-CoA dehydrogenase C-terminal" evidence="2">
    <location>
        <begin position="237"/>
        <end position="366"/>
    </location>
</feature>
<dbReference type="PANTHER" id="PTHR43884:SF12">
    <property type="entry name" value="ISOVALERYL-COA DEHYDROGENASE, MITOCHONDRIAL-RELATED"/>
    <property type="match status" value="1"/>
</dbReference>
<dbReference type="GO" id="GO:0046359">
    <property type="term" value="P:butyrate catabolic process"/>
    <property type="evidence" value="ECO:0007669"/>
    <property type="project" value="TreeGrafter"/>
</dbReference>
<dbReference type="Gene3D" id="1.10.540.10">
    <property type="entry name" value="Acyl-CoA dehydrogenase/oxidase, N-terminal domain"/>
    <property type="match status" value="1"/>
</dbReference>
<evidence type="ECO:0000256" key="1">
    <source>
        <dbReference type="ARBA" id="ARBA00023002"/>
    </source>
</evidence>